<feature type="domain" description="Smr" evidence="1">
    <location>
        <begin position="75"/>
        <end position="155"/>
    </location>
</feature>
<proteinExistence type="predicted"/>
<gene>
    <name evidence="2" type="ORF">LMG32879_002579</name>
</gene>
<dbReference type="InterPro" id="IPR036063">
    <property type="entry name" value="Smr_dom_sf"/>
</dbReference>
<comment type="caution">
    <text evidence="2">The sequence shown here is derived from an EMBL/GenBank/DDBJ whole genome shotgun (WGS) entry which is preliminary data.</text>
</comment>
<dbReference type="AlphaFoldDB" id="A0AA35UJX2"/>
<evidence type="ECO:0000259" key="1">
    <source>
        <dbReference type="PROSITE" id="PS50828"/>
    </source>
</evidence>
<protein>
    <submittedName>
        <fullName evidence="2">Smr/MutS family protein</fullName>
    </submittedName>
</protein>
<sequence length="167" mass="18089">MSTRSVDASATGMPLARAQKAPARVWLTIGGAGSEPPRKTVSMQTAVEIGVRRPGLDDTSWRALSTGRMRPQRTLDLHGHFAQDAFEELHAFLARCSAHGIRCVEVVTGLGSGREGGVIRRELPLWLGRADLKPMILAVVHTHARNHGAVRILLRARQAGRRPGNAP</sequence>
<dbReference type="PROSITE" id="PS50828">
    <property type="entry name" value="SMR"/>
    <property type="match status" value="1"/>
</dbReference>
<dbReference type="SUPFAM" id="SSF160443">
    <property type="entry name" value="SMR domain-like"/>
    <property type="match status" value="1"/>
</dbReference>
<dbReference type="PANTHER" id="PTHR35562:SF2">
    <property type="entry name" value="DNA ENDONUCLEASE SMRA-RELATED"/>
    <property type="match status" value="1"/>
</dbReference>
<dbReference type="Gene3D" id="3.30.1370.110">
    <property type="match status" value="1"/>
</dbReference>
<name>A0AA35UJX2_9PROT</name>
<organism evidence="2 3">
    <name type="scientific">Brytella acorum</name>
    <dbReference type="NCBI Taxonomy" id="2959299"/>
    <lineage>
        <taxon>Bacteria</taxon>
        <taxon>Pseudomonadati</taxon>
        <taxon>Pseudomonadota</taxon>
        <taxon>Alphaproteobacteria</taxon>
        <taxon>Acetobacterales</taxon>
        <taxon>Acetobacteraceae</taxon>
        <taxon>Brytella</taxon>
    </lineage>
</organism>
<reference evidence="2" key="1">
    <citation type="submission" date="2023-03" db="EMBL/GenBank/DDBJ databases">
        <authorList>
            <person name="Cleenwerck I."/>
        </authorList>
    </citation>
    <scope>NUCLEOTIDE SEQUENCE</scope>
    <source>
        <strain evidence="2">LMG 32879</strain>
    </source>
</reference>
<evidence type="ECO:0000313" key="2">
    <source>
        <dbReference type="EMBL" id="CAI9121727.1"/>
    </source>
</evidence>
<dbReference type="InterPro" id="IPR002625">
    <property type="entry name" value="Smr_dom"/>
</dbReference>
<dbReference type="Proteomes" id="UP001176960">
    <property type="component" value="Unassembled WGS sequence"/>
</dbReference>
<dbReference type="PANTHER" id="PTHR35562">
    <property type="entry name" value="DNA ENDONUCLEASE SMRA-RELATED"/>
    <property type="match status" value="1"/>
</dbReference>
<dbReference type="Pfam" id="PF01713">
    <property type="entry name" value="Smr"/>
    <property type="match status" value="1"/>
</dbReference>
<accession>A0AA35UJX2</accession>
<evidence type="ECO:0000313" key="3">
    <source>
        <dbReference type="Proteomes" id="UP001176960"/>
    </source>
</evidence>
<dbReference type="EMBL" id="CATKSH010000021">
    <property type="protein sequence ID" value="CAI9121727.1"/>
    <property type="molecule type" value="Genomic_DNA"/>
</dbReference>
<keyword evidence="3" id="KW-1185">Reference proteome</keyword>